<dbReference type="RefSeq" id="WP_122823372.1">
    <property type="nucleotide sequence ID" value="NZ_JBHSGF010000008.1"/>
</dbReference>
<dbReference type="InterPro" id="IPR045596">
    <property type="entry name" value="DUF6459"/>
</dbReference>
<dbReference type="Proteomes" id="UP001595955">
    <property type="component" value="Unassembled WGS sequence"/>
</dbReference>
<evidence type="ECO:0000256" key="1">
    <source>
        <dbReference type="SAM" id="MobiDB-lite"/>
    </source>
</evidence>
<dbReference type="Pfam" id="PF20060">
    <property type="entry name" value="DUF6459"/>
    <property type="match status" value="1"/>
</dbReference>
<feature type="compositionally biased region" description="Low complexity" evidence="1">
    <location>
        <begin position="1"/>
        <end position="19"/>
    </location>
</feature>
<feature type="region of interest" description="Disordered" evidence="1">
    <location>
        <begin position="1"/>
        <end position="37"/>
    </location>
</feature>
<keyword evidence="3" id="KW-1185">Reference proteome</keyword>
<gene>
    <name evidence="2" type="ORF">ACFO3F_12210</name>
</gene>
<name>A0ABV9DCP0_9MICO</name>
<protein>
    <submittedName>
        <fullName evidence="2">Rv3235 family protein</fullName>
    </submittedName>
</protein>
<comment type="caution">
    <text evidence="2">The sequence shown here is derived from an EMBL/GenBank/DDBJ whole genome shotgun (WGS) entry which is preliminary data.</text>
</comment>
<proteinExistence type="predicted"/>
<accession>A0ABV9DCP0</accession>
<dbReference type="EMBL" id="JBHSGF010000008">
    <property type="protein sequence ID" value="MFC4556014.1"/>
    <property type="molecule type" value="Genomic_DNA"/>
</dbReference>
<reference evidence="3" key="1">
    <citation type="journal article" date="2019" name="Int. J. Syst. Evol. Microbiol.">
        <title>The Global Catalogue of Microorganisms (GCM) 10K type strain sequencing project: providing services to taxonomists for standard genome sequencing and annotation.</title>
        <authorList>
            <consortium name="The Broad Institute Genomics Platform"/>
            <consortium name="The Broad Institute Genome Sequencing Center for Infectious Disease"/>
            <person name="Wu L."/>
            <person name="Ma J."/>
        </authorList>
    </citation>
    <scope>NUCLEOTIDE SEQUENCE [LARGE SCALE GENOMIC DNA]</scope>
    <source>
        <strain evidence="3">JCM 3369</strain>
    </source>
</reference>
<sequence length="173" mass="18369">MTTTTTLRRPPGRPGTPVTSAPAGHPLTVPRTSATAPWDRLRFSATTTRGAEEAEAAAASTDAPLPEPGPWAGALVRAAVEVLVGSRPAAQLARWCTAELYDSLARRAGLAVRILGRPAVVHQARVQRVLVCPVRPDVYEAAVVVHDGNRVRAAAVRLEAHRGRWRATALEIG</sequence>
<organism evidence="2 3">
    <name type="scientific">Georgenia faecalis</name>
    <dbReference type="NCBI Taxonomy" id="2483799"/>
    <lineage>
        <taxon>Bacteria</taxon>
        <taxon>Bacillati</taxon>
        <taxon>Actinomycetota</taxon>
        <taxon>Actinomycetes</taxon>
        <taxon>Micrococcales</taxon>
        <taxon>Bogoriellaceae</taxon>
        <taxon>Georgenia</taxon>
    </lineage>
</organism>
<evidence type="ECO:0000313" key="3">
    <source>
        <dbReference type="Proteomes" id="UP001595955"/>
    </source>
</evidence>
<evidence type="ECO:0000313" key="2">
    <source>
        <dbReference type="EMBL" id="MFC4556014.1"/>
    </source>
</evidence>